<name>A0AAU7JDK3_9HYPH</name>
<gene>
    <name evidence="2" type="ORF">ABEG18_22585</name>
</gene>
<evidence type="ECO:0000259" key="1">
    <source>
        <dbReference type="Pfam" id="PF05239"/>
    </source>
</evidence>
<dbReference type="AlphaFoldDB" id="A0AAU7JDK3"/>
<dbReference type="EMBL" id="CP157484">
    <property type="protein sequence ID" value="XBO38458.1"/>
    <property type="molecule type" value="Genomic_DNA"/>
</dbReference>
<proteinExistence type="predicted"/>
<dbReference type="InterPro" id="IPR027275">
    <property type="entry name" value="PRC-brl_dom"/>
</dbReference>
<dbReference type="PANTHER" id="PTHR36505:SF1">
    <property type="entry name" value="BLR1072 PROTEIN"/>
    <property type="match status" value="1"/>
</dbReference>
<organism evidence="2">
    <name type="scientific">Alsobacter sp. KACC 23698</name>
    <dbReference type="NCBI Taxonomy" id="3149229"/>
    <lineage>
        <taxon>Bacteria</taxon>
        <taxon>Pseudomonadati</taxon>
        <taxon>Pseudomonadota</taxon>
        <taxon>Alphaproteobacteria</taxon>
        <taxon>Hyphomicrobiales</taxon>
        <taxon>Alsobacteraceae</taxon>
        <taxon>Alsobacter</taxon>
    </lineage>
</organism>
<reference evidence="2" key="1">
    <citation type="submission" date="2024-05" db="EMBL/GenBank/DDBJ databases">
        <authorList>
            <person name="Kim S."/>
            <person name="Heo J."/>
            <person name="Choi H."/>
            <person name="Choi Y."/>
            <person name="Kwon S.-W."/>
            <person name="Kim Y."/>
        </authorList>
    </citation>
    <scope>NUCLEOTIDE SEQUENCE</scope>
    <source>
        <strain evidence="2">KACC 23698</strain>
    </source>
</reference>
<dbReference type="Gene3D" id="2.30.30.240">
    <property type="entry name" value="PRC-barrel domain"/>
    <property type="match status" value="1"/>
</dbReference>
<accession>A0AAU7JDK3</accession>
<sequence>MPTELPNERAIRQPGSMELDPSSGEGVALEETRKLIASNKVEGTAVYDRAGDQLGSVYNFMVDKVSGQVAYVVMSFGGFLGIGESYHALPWRALTYEPRVGGYVVDIDRDKLRDAPHYGASEDPFVDDEYGAKVDAYYRTAPTS</sequence>
<dbReference type="SUPFAM" id="SSF50346">
    <property type="entry name" value="PRC-barrel domain"/>
    <property type="match status" value="1"/>
</dbReference>
<dbReference type="Pfam" id="PF05239">
    <property type="entry name" value="PRC"/>
    <property type="match status" value="1"/>
</dbReference>
<protein>
    <submittedName>
        <fullName evidence="2">PRC-barrel domain-containing protein</fullName>
    </submittedName>
</protein>
<dbReference type="RefSeq" id="WP_406855294.1">
    <property type="nucleotide sequence ID" value="NZ_CP157484.1"/>
</dbReference>
<feature type="domain" description="PRC-barrel" evidence="1">
    <location>
        <begin position="36"/>
        <end position="111"/>
    </location>
</feature>
<dbReference type="InterPro" id="IPR011033">
    <property type="entry name" value="PRC_barrel-like_sf"/>
</dbReference>
<evidence type="ECO:0000313" key="2">
    <source>
        <dbReference type="EMBL" id="XBO38458.1"/>
    </source>
</evidence>
<dbReference type="PANTHER" id="PTHR36505">
    <property type="entry name" value="BLR1072 PROTEIN"/>
    <property type="match status" value="1"/>
</dbReference>